<evidence type="ECO:0000256" key="1">
    <source>
        <dbReference type="ARBA" id="ARBA00006271"/>
    </source>
</evidence>
<dbReference type="SUPFAM" id="SSF48334">
    <property type="entry name" value="DNA repair protein MutS, domain III"/>
    <property type="match status" value="1"/>
</dbReference>
<keyword evidence="3" id="KW-0067">ATP-binding</keyword>
<sequence length="818" mass="90688">MMVGDLKKTVVLLDQVPTEVAAGSTEADKRPVTRIITAGTLVSESFLNSSENSFIAAIHFSNSHLESIETAPANSPVGVAWLDISVGSFYYQLTTVSELMNEIVRINPKEVLLDSAAKKLNVVGGDWAPQLSELSNFMITYKKFPSSTSFVDYMSRFNQPPAEVLYSVKDADEKSISAMCVLLKYMTENLPGSIIKLKTPEHQTTSEYMKIDSTTRKSLELFESTQNSESVRGTLYNVIDRTVTQSGARLLRSWLSSPLLSVEKIKTRQDYVEYFLERPTLTARLIHSIEKLDDCQRTVQKLGMQKFDVMDLVAVSRSISTIADIHRLVTGEIKAAEKDTSISILKEWYHILDKRLPALQKLSKSIDKSINIEVLEADSNDEGLVEGEPGYGAISPELLELQRGRKAKREAAEFRSILKPTASKKLEKLDLMQGEYLSEMEQLDQKFKTLHDNLKVSLKWAPQYGYHVHISGTESKLGSISNLMIDGHRIKPTKKTIVIQNEEWIQLGLKKDYIQSKREAEEQTILNKLRESALLLADSLRECCVAIDEMDVTSSFSILARERSLVRPTITDDDALCITSGRHMTVEAGLYSTGSQFVANDCDLGGKENPVWMITGPNMGGKSTFIRQVALITVLAQIGCYVPASSATIGIVDRLFCRIGAGDDLYRGRSTFMVEMLETGNILKHATSRSLAILDEVGRGTSGRDGLAVSYATIAHLLDVSKCRCLYATHFGIELADLLAKNSKGHNISFYRTSIRSDFEEQFANAKNGMDFLFDHKLEKGISQNSHGLRIAALAGFPASALAVANSVWDGLGNPNNQ</sequence>
<dbReference type="PANTHER" id="PTHR11361">
    <property type="entry name" value="DNA MISMATCH REPAIR PROTEIN MUTS FAMILY MEMBER"/>
    <property type="match status" value="1"/>
</dbReference>
<dbReference type="SMART" id="SM00533">
    <property type="entry name" value="MUTSd"/>
    <property type="match status" value="1"/>
</dbReference>
<dbReference type="GO" id="GO:0005634">
    <property type="term" value="C:nucleus"/>
    <property type="evidence" value="ECO:0007669"/>
    <property type="project" value="TreeGrafter"/>
</dbReference>
<dbReference type="AlphaFoldDB" id="A0A167D1C4"/>
<organism evidence="7 8">
    <name type="scientific">Sugiyamaella lignohabitans</name>
    <dbReference type="NCBI Taxonomy" id="796027"/>
    <lineage>
        <taxon>Eukaryota</taxon>
        <taxon>Fungi</taxon>
        <taxon>Dikarya</taxon>
        <taxon>Ascomycota</taxon>
        <taxon>Saccharomycotina</taxon>
        <taxon>Dipodascomycetes</taxon>
        <taxon>Dipodascales</taxon>
        <taxon>Trichomonascaceae</taxon>
        <taxon>Sugiyamaella</taxon>
    </lineage>
</organism>
<dbReference type="RefSeq" id="XP_018734836.1">
    <property type="nucleotide sequence ID" value="XM_018882559.1"/>
</dbReference>
<dbReference type="InterPro" id="IPR011184">
    <property type="entry name" value="DNA_mismatch_repair_Msh2"/>
</dbReference>
<dbReference type="InterPro" id="IPR007696">
    <property type="entry name" value="DNA_mismatch_repair_MutS_core"/>
</dbReference>
<dbReference type="Pfam" id="PF05188">
    <property type="entry name" value="MutS_II"/>
    <property type="match status" value="1"/>
</dbReference>
<dbReference type="KEGG" id="slb:AWJ20_609"/>
<dbReference type="PROSITE" id="PS00486">
    <property type="entry name" value="DNA_MISMATCH_REPAIR_2"/>
    <property type="match status" value="1"/>
</dbReference>
<evidence type="ECO:0000259" key="6">
    <source>
        <dbReference type="PROSITE" id="PS00486"/>
    </source>
</evidence>
<dbReference type="GO" id="GO:0030983">
    <property type="term" value="F:mismatched DNA binding"/>
    <property type="evidence" value="ECO:0007669"/>
    <property type="project" value="InterPro"/>
</dbReference>
<evidence type="ECO:0000256" key="5">
    <source>
        <dbReference type="ARBA" id="ARBA00023204"/>
    </source>
</evidence>
<dbReference type="PIRSF" id="PIRSF005813">
    <property type="entry name" value="MSH2"/>
    <property type="match status" value="1"/>
</dbReference>
<name>A0A167D1C4_9ASCO</name>
<dbReference type="Gene3D" id="3.40.50.300">
    <property type="entry name" value="P-loop containing nucleotide triphosphate hydrolases"/>
    <property type="match status" value="1"/>
</dbReference>
<feature type="domain" description="DNA mismatch repair proteins mutS family" evidence="6">
    <location>
        <begin position="690"/>
        <end position="706"/>
    </location>
</feature>
<dbReference type="EMBL" id="CP014501">
    <property type="protein sequence ID" value="ANB12359.1"/>
    <property type="molecule type" value="Genomic_DNA"/>
</dbReference>
<dbReference type="GeneID" id="30037660"/>
<dbReference type="GO" id="GO:0006298">
    <property type="term" value="P:mismatch repair"/>
    <property type="evidence" value="ECO:0007669"/>
    <property type="project" value="InterPro"/>
</dbReference>
<dbReference type="OrthoDB" id="2534523at2759"/>
<dbReference type="InterPro" id="IPR027417">
    <property type="entry name" value="P-loop_NTPase"/>
</dbReference>
<keyword evidence="4" id="KW-0238">DNA-binding</keyword>
<dbReference type="SUPFAM" id="SSF52540">
    <property type="entry name" value="P-loop containing nucleoside triphosphate hydrolases"/>
    <property type="match status" value="1"/>
</dbReference>
<dbReference type="InterPro" id="IPR000432">
    <property type="entry name" value="DNA_mismatch_repair_MutS_C"/>
</dbReference>
<dbReference type="InterPro" id="IPR007860">
    <property type="entry name" value="DNA_mmatch_repair_MutS_con_dom"/>
</dbReference>
<evidence type="ECO:0000256" key="2">
    <source>
        <dbReference type="ARBA" id="ARBA00022741"/>
    </source>
</evidence>
<dbReference type="PANTHER" id="PTHR11361:SF34">
    <property type="entry name" value="DNA MISMATCH REPAIR PROTEIN MSH1, MITOCHONDRIAL"/>
    <property type="match status" value="1"/>
</dbReference>
<keyword evidence="5" id="KW-0227">DNA damage</keyword>
<dbReference type="Pfam" id="PF05192">
    <property type="entry name" value="MutS_III"/>
    <property type="match status" value="1"/>
</dbReference>
<keyword evidence="8" id="KW-1185">Reference proteome</keyword>
<keyword evidence="2" id="KW-0547">Nucleotide-binding</keyword>
<dbReference type="Proteomes" id="UP000189580">
    <property type="component" value="Chromosome a"/>
</dbReference>
<keyword evidence="5" id="KW-0234">DNA repair</keyword>
<comment type="similarity">
    <text evidence="1">Belongs to the DNA mismatch repair MutS family.</text>
</comment>
<dbReference type="GO" id="GO:0043504">
    <property type="term" value="P:mitochondrial DNA repair"/>
    <property type="evidence" value="ECO:0007669"/>
    <property type="project" value="TreeGrafter"/>
</dbReference>
<dbReference type="SUPFAM" id="SSF53150">
    <property type="entry name" value="DNA repair protein MutS, domain II"/>
    <property type="match status" value="1"/>
</dbReference>
<protein>
    <submittedName>
        <fullName evidence="7">Mismatch repair ATPase MSH1</fullName>
    </submittedName>
</protein>
<dbReference type="InterPro" id="IPR036678">
    <property type="entry name" value="MutS_con_dom_sf"/>
</dbReference>
<dbReference type="GO" id="GO:0140664">
    <property type="term" value="F:ATP-dependent DNA damage sensor activity"/>
    <property type="evidence" value="ECO:0007669"/>
    <property type="project" value="InterPro"/>
</dbReference>
<dbReference type="GO" id="GO:0005739">
    <property type="term" value="C:mitochondrion"/>
    <property type="evidence" value="ECO:0007669"/>
    <property type="project" value="TreeGrafter"/>
</dbReference>
<dbReference type="Gene3D" id="1.10.1420.10">
    <property type="match status" value="1"/>
</dbReference>
<evidence type="ECO:0000313" key="8">
    <source>
        <dbReference type="Proteomes" id="UP000189580"/>
    </source>
</evidence>
<gene>
    <name evidence="7" type="primary">MSH1</name>
    <name evidence="7" type="ORF">AWJ20_609</name>
</gene>
<evidence type="ECO:0000256" key="4">
    <source>
        <dbReference type="ARBA" id="ARBA00023125"/>
    </source>
</evidence>
<dbReference type="SMART" id="SM00534">
    <property type="entry name" value="MUTSac"/>
    <property type="match status" value="1"/>
</dbReference>
<evidence type="ECO:0000313" key="7">
    <source>
        <dbReference type="EMBL" id="ANB12359.1"/>
    </source>
</evidence>
<dbReference type="GO" id="GO:0005524">
    <property type="term" value="F:ATP binding"/>
    <property type="evidence" value="ECO:0007669"/>
    <property type="project" value="UniProtKB-KW"/>
</dbReference>
<evidence type="ECO:0000256" key="3">
    <source>
        <dbReference type="ARBA" id="ARBA00022840"/>
    </source>
</evidence>
<dbReference type="InterPro" id="IPR036187">
    <property type="entry name" value="DNA_mismatch_repair_MutS_sf"/>
</dbReference>
<dbReference type="InterPro" id="IPR045076">
    <property type="entry name" value="MutS"/>
</dbReference>
<proteinExistence type="inferred from homology"/>
<dbReference type="Pfam" id="PF00488">
    <property type="entry name" value="MutS_V"/>
    <property type="match status" value="1"/>
</dbReference>
<reference evidence="7 8" key="1">
    <citation type="submission" date="2016-02" db="EMBL/GenBank/DDBJ databases">
        <title>Complete genome sequence and transcriptome regulation of the pentose utilising yeast Sugiyamaella lignohabitans.</title>
        <authorList>
            <person name="Bellasio M."/>
            <person name="Peymann A."/>
            <person name="Valli M."/>
            <person name="Sipitzky M."/>
            <person name="Graf A."/>
            <person name="Sauer M."/>
            <person name="Marx H."/>
            <person name="Mattanovich D."/>
        </authorList>
    </citation>
    <scope>NUCLEOTIDE SEQUENCE [LARGE SCALE GENOMIC DNA]</scope>
    <source>
        <strain evidence="7 8">CBS 10342</strain>
    </source>
</reference>
<dbReference type="Gene3D" id="3.30.420.110">
    <property type="entry name" value="MutS, connector domain"/>
    <property type="match status" value="1"/>
</dbReference>
<accession>A0A167D1C4</accession>